<keyword evidence="3" id="KW-0393">Immunoglobulin domain</keyword>
<keyword evidence="5" id="KW-0732">Signal</keyword>
<evidence type="ECO:0000259" key="6">
    <source>
        <dbReference type="PROSITE" id="PS50835"/>
    </source>
</evidence>
<evidence type="ECO:0000256" key="3">
    <source>
        <dbReference type="ARBA" id="ARBA00023319"/>
    </source>
</evidence>
<dbReference type="Pfam" id="PF07686">
    <property type="entry name" value="V-set"/>
    <property type="match status" value="1"/>
</dbReference>
<dbReference type="PANTHER" id="PTHR24100">
    <property type="entry name" value="BUTYROPHILIN"/>
    <property type="match status" value="1"/>
</dbReference>
<dbReference type="InterPro" id="IPR013783">
    <property type="entry name" value="Ig-like_fold"/>
</dbReference>
<dbReference type="SUPFAM" id="SSF48726">
    <property type="entry name" value="Immunoglobulin"/>
    <property type="match status" value="1"/>
</dbReference>
<dbReference type="GO" id="GO:0009897">
    <property type="term" value="C:external side of plasma membrane"/>
    <property type="evidence" value="ECO:0007669"/>
    <property type="project" value="TreeGrafter"/>
</dbReference>
<dbReference type="Gene3D" id="2.60.40.10">
    <property type="entry name" value="Immunoglobulins"/>
    <property type="match status" value="1"/>
</dbReference>
<evidence type="ECO:0000313" key="7">
    <source>
        <dbReference type="EMBL" id="KAK2813485.1"/>
    </source>
</evidence>
<keyword evidence="8" id="KW-1185">Reference proteome</keyword>
<dbReference type="PROSITE" id="PS50835">
    <property type="entry name" value="IG_LIKE"/>
    <property type="match status" value="1"/>
</dbReference>
<dbReference type="InterPro" id="IPR050504">
    <property type="entry name" value="IgSF_BTN/MOG"/>
</dbReference>
<feature type="region of interest" description="Disordered" evidence="4">
    <location>
        <begin position="141"/>
        <end position="166"/>
    </location>
</feature>
<evidence type="ECO:0000256" key="2">
    <source>
        <dbReference type="ARBA" id="ARBA00023136"/>
    </source>
</evidence>
<feature type="compositionally biased region" description="Polar residues" evidence="4">
    <location>
        <begin position="141"/>
        <end position="150"/>
    </location>
</feature>
<dbReference type="Proteomes" id="UP001187415">
    <property type="component" value="Unassembled WGS sequence"/>
</dbReference>
<comment type="caution">
    <text evidence="7">The sequence shown here is derived from an EMBL/GenBank/DDBJ whole genome shotgun (WGS) entry which is preliminary data.</text>
</comment>
<dbReference type="EMBL" id="JAUPFM010000092">
    <property type="protein sequence ID" value="KAK2813485.1"/>
    <property type="molecule type" value="Genomic_DNA"/>
</dbReference>
<feature type="domain" description="Ig-like" evidence="6">
    <location>
        <begin position="18"/>
        <end position="128"/>
    </location>
</feature>
<gene>
    <name evidence="7" type="ORF">Q5P01_000814</name>
</gene>
<dbReference type="GO" id="GO:0005102">
    <property type="term" value="F:signaling receptor binding"/>
    <property type="evidence" value="ECO:0007669"/>
    <property type="project" value="TreeGrafter"/>
</dbReference>
<comment type="subcellular location">
    <subcellularLocation>
        <location evidence="1">Membrane</location>
    </subcellularLocation>
</comment>
<name>A0AA88IKK8_CHASR</name>
<dbReference type="GO" id="GO:0050852">
    <property type="term" value="P:T cell receptor signaling pathway"/>
    <property type="evidence" value="ECO:0007669"/>
    <property type="project" value="TreeGrafter"/>
</dbReference>
<dbReference type="InterPro" id="IPR013106">
    <property type="entry name" value="Ig_V-set"/>
</dbReference>
<dbReference type="AlphaFoldDB" id="A0AA88IKK8"/>
<evidence type="ECO:0000313" key="8">
    <source>
        <dbReference type="Proteomes" id="UP001187415"/>
    </source>
</evidence>
<accession>A0AA88IKK8</accession>
<dbReference type="InterPro" id="IPR036179">
    <property type="entry name" value="Ig-like_dom_sf"/>
</dbReference>
<feature type="signal peptide" evidence="5">
    <location>
        <begin position="1"/>
        <end position="22"/>
    </location>
</feature>
<dbReference type="GO" id="GO:0001817">
    <property type="term" value="P:regulation of cytokine production"/>
    <property type="evidence" value="ECO:0007669"/>
    <property type="project" value="TreeGrafter"/>
</dbReference>
<dbReference type="SMART" id="SM00409">
    <property type="entry name" value="IG"/>
    <property type="match status" value="1"/>
</dbReference>
<evidence type="ECO:0000256" key="5">
    <source>
        <dbReference type="SAM" id="SignalP"/>
    </source>
</evidence>
<dbReference type="InterPro" id="IPR003599">
    <property type="entry name" value="Ig_sub"/>
</dbReference>
<evidence type="ECO:0000256" key="4">
    <source>
        <dbReference type="SAM" id="MobiDB-lite"/>
    </source>
</evidence>
<reference evidence="7" key="1">
    <citation type="submission" date="2023-07" db="EMBL/GenBank/DDBJ databases">
        <title>Chromosome-level Genome Assembly of Striped Snakehead (Channa striata).</title>
        <authorList>
            <person name="Liu H."/>
        </authorList>
    </citation>
    <scope>NUCLEOTIDE SEQUENCE</scope>
    <source>
        <strain evidence="7">Gz</strain>
        <tissue evidence="7">Muscle</tissue>
    </source>
</reference>
<dbReference type="PANTHER" id="PTHR24100:SF151">
    <property type="entry name" value="ICOS LIGAND"/>
    <property type="match status" value="1"/>
</dbReference>
<evidence type="ECO:0000256" key="1">
    <source>
        <dbReference type="ARBA" id="ARBA00004370"/>
    </source>
</evidence>
<protein>
    <recommendedName>
        <fullName evidence="6">Ig-like domain-containing protein</fullName>
    </recommendedName>
</protein>
<keyword evidence="2" id="KW-0472">Membrane</keyword>
<sequence>MRSVVGISWCFLVVSVAPACKGQEVIEAKPGEDVTLPCECPRRAAITLLEWSRPELKKDGYVFFYRNNRPYDNYQHPSFVDRVELKNPSVEEGDVSVILKNASVNDTGTYECRIILSNTGSSGKTTIELKKLITLKVSESGGTAENSWDGGNTDLENGDEGNKHERSGGVVVATAVGLLKGSLSQVSDVLQLEAAKFGTSMQREMDLLHVRDPDDLHE</sequence>
<dbReference type="InterPro" id="IPR007110">
    <property type="entry name" value="Ig-like_dom"/>
</dbReference>
<proteinExistence type="predicted"/>
<organism evidence="7 8">
    <name type="scientific">Channa striata</name>
    <name type="common">Snakehead murrel</name>
    <name type="synonym">Ophicephalus striatus</name>
    <dbReference type="NCBI Taxonomy" id="64152"/>
    <lineage>
        <taxon>Eukaryota</taxon>
        <taxon>Metazoa</taxon>
        <taxon>Chordata</taxon>
        <taxon>Craniata</taxon>
        <taxon>Vertebrata</taxon>
        <taxon>Euteleostomi</taxon>
        <taxon>Actinopterygii</taxon>
        <taxon>Neopterygii</taxon>
        <taxon>Teleostei</taxon>
        <taxon>Neoteleostei</taxon>
        <taxon>Acanthomorphata</taxon>
        <taxon>Anabantaria</taxon>
        <taxon>Anabantiformes</taxon>
        <taxon>Channoidei</taxon>
        <taxon>Channidae</taxon>
        <taxon>Channa</taxon>
    </lineage>
</organism>
<feature type="chain" id="PRO_5041731278" description="Ig-like domain-containing protein" evidence="5">
    <location>
        <begin position="23"/>
        <end position="218"/>
    </location>
</feature>